<comment type="cofactor">
    <cofactor evidence="8">
        <name>Mg(2+)</name>
        <dbReference type="ChEBI" id="CHEBI:18420"/>
    </cofactor>
</comment>
<dbReference type="GO" id="GO:1904047">
    <property type="term" value="F:S-adenosyl-L-methionine binding"/>
    <property type="evidence" value="ECO:0007669"/>
    <property type="project" value="UniProtKB-UniRule"/>
</dbReference>
<dbReference type="EC" id="4.3.99.3" evidence="8"/>
<dbReference type="PROSITE" id="PS51918">
    <property type="entry name" value="RADICAL_SAM"/>
    <property type="match status" value="1"/>
</dbReference>
<feature type="binding site" evidence="8">
    <location>
        <begin position="13"/>
        <end position="15"/>
    </location>
    <ligand>
        <name>substrate</name>
    </ligand>
</feature>
<reference evidence="10 11" key="1">
    <citation type="submission" date="2022-12" db="EMBL/GenBank/DDBJ databases">
        <title>Coexistence and Characterization of a Novel Tigecycline Resistance gene tet(X) variant and blaNDM-1 in a Pseudomonas caeni Isolate of Chicken Origin.</title>
        <authorList>
            <person name="Lu X."/>
            <person name="Zhang L."/>
            <person name="Li R."/>
            <person name="Wang Z."/>
        </authorList>
    </citation>
    <scope>NUCLEOTIDE SEQUENCE [LARGE SCALE GENOMIC DNA]</scope>
    <source>
        <strain evidence="10 11">CE14</strain>
    </source>
</reference>
<feature type="binding site" evidence="8">
    <location>
        <position position="36"/>
    </location>
    <ligand>
        <name>[4Fe-4S] cluster</name>
        <dbReference type="ChEBI" id="CHEBI:49883"/>
        <note>4Fe-4S-S-AdoMet</note>
    </ligand>
</feature>
<comment type="function">
    <text evidence="8">Catalyzes the complex heterocyclic radical-mediated conversion of 6-carboxy-5,6,7,8-tetrahydropterin (CPH4) to 7-carboxy-7-deazaguanine (CDG), a step common to the biosynthetic pathways of all 7-deazapurine-containing compounds.</text>
</comment>
<dbReference type="EMBL" id="CP114976">
    <property type="protein sequence ID" value="WBE24384.1"/>
    <property type="molecule type" value="Genomic_DNA"/>
</dbReference>
<dbReference type="KEGG" id="dce:O6P33_08340"/>
<keyword evidence="6 8" id="KW-0411">Iron-sulfur</keyword>
<keyword evidence="8" id="KW-0671">Queuosine biosynthesis</keyword>
<evidence type="ECO:0000256" key="8">
    <source>
        <dbReference type="HAMAP-Rule" id="MF_00917"/>
    </source>
</evidence>
<accession>A0AAF0AHX0</accession>
<keyword evidence="7 8" id="KW-0456">Lyase</keyword>
<evidence type="ECO:0000256" key="1">
    <source>
        <dbReference type="ARBA" id="ARBA00022485"/>
    </source>
</evidence>
<feature type="binding site" evidence="8">
    <location>
        <position position="41"/>
    </location>
    <ligand>
        <name>Mg(2+)</name>
        <dbReference type="ChEBI" id="CHEBI:18420"/>
    </ligand>
</feature>
<proteinExistence type="inferred from homology"/>
<feature type="binding site" evidence="8">
    <location>
        <position position="28"/>
    </location>
    <ligand>
        <name>substrate</name>
    </ligand>
</feature>
<dbReference type="PIRSF" id="PIRSF000370">
    <property type="entry name" value="QueE"/>
    <property type="match status" value="1"/>
</dbReference>
<feature type="binding site" evidence="8">
    <location>
        <position position="32"/>
    </location>
    <ligand>
        <name>[4Fe-4S] cluster</name>
        <dbReference type="ChEBI" id="CHEBI:49883"/>
        <note>4Fe-4S-S-AdoMet</note>
    </ligand>
</feature>
<dbReference type="SUPFAM" id="SSF102114">
    <property type="entry name" value="Radical SAM enzymes"/>
    <property type="match status" value="1"/>
</dbReference>
<evidence type="ECO:0000256" key="5">
    <source>
        <dbReference type="ARBA" id="ARBA00023004"/>
    </source>
</evidence>
<dbReference type="GO" id="GO:0051539">
    <property type="term" value="F:4 iron, 4 sulfur cluster binding"/>
    <property type="evidence" value="ECO:0007669"/>
    <property type="project" value="UniProtKB-UniRule"/>
</dbReference>
<dbReference type="RefSeq" id="WP_269817327.1">
    <property type="nucleotide sequence ID" value="NZ_CP114976.1"/>
</dbReference>
<keyword evidence="4 8" id="KW-0460">Magnesium</keyword>
<keyword evidence="2 8" id="KW-0949">S-adenosyl-L-methionine</keyword>
<dbReference type="InterPro" id="IPR007197">
    <property type="entry name" value="rSAM"/>
</dbReference>
<evidence type="ECO:0000313" key="11">
    <source>
        <dbReference type="Proteomes" id="UP001212189"/>
    </source>
</evidence>
<comment type="pathway">
    <text evidence="8">Purine metabolism; 7-cyano-7-deazaguanine biosynthesis.</text>
</comment>
<dbReference type="PANTHER" id="PTHR42836:SF1">
    <property type="entry name" value="7-CARBOXY-7-DEAZAGUANINE SYNTHASE"/>
    <property type="match status" value="1"/>
</dbReference>
<evidence type="ECO:0000256" key="3">
    <source>
        <dbReference type="ARBA" id="ARBA00022723"/>
    </source>
</evidence>
<comment type="cofactor">
    <cofactor evidence="8">
        <name>S-adenosyl-L-methionine</name>
        <dbReference type="ChEBI" id="CHEBI:59789"/>
    </cofactor>
    <text evidence="8">Binds 1 S-adenosyl-L-methionine per subunit.</text>
</comment>
<dbReference type="InterPro" id="IPR024924">
    <property type="entry name" value="7-CO-7-deazaguanine_synth-like"/>
</dbReference>
<evidence type="ECO:0000256" key="7">
    <source>
        <dbReference type="ARBA" id="ARBA00023239"/>
    </source>
</evidence>
<dbReference type="AlphaFoldDB" id="A0AAF0AHX0"/>
<dbReference type="SFLD" id="SFLDS00029">
    <property type="entry name" value="Radical_SAM"/>
    <property type="match status" value="1"/>
</dbReference>
<name>A0AAF0AHX0_9GAMM</name>
<feature type="binding site" evidence="8">
    <location>
        <begin position="38"/>
        <end position="40"/>
    </location>
    <ligand>
        <name>S-adenosyl-L-methionine</name>
        <dbReference type="ChEBI" id="CHEBI:59789"/>
    </ligand>
</feature>
<protein>
    <recommendedName>
        <fullName evidence="8">7-carboxy-7-deazaguanine synthase</fullName>
        <shortName evidence="8">CDG synthase</shortName>
        <ecNumber evidence="8">4.3.99.3</ecNumber>
    </recommendedName>
    <alternativeName>
        <fullName evidence="8">Queuosine biosynthesis protein QueE</fullName>
    </alternativeName>
</protein>
<comment type="cofactor">
    <cofactor evidence="8">
        <name>[4Fe-4S] cluster</name>
        <dbReference type="ChEBI" id="CHEBI:49883"/>
    </cofactor>
    <text evidence="8">Binds 1 [4Fe-4S] cluster. The cluster is coordinated with 3 cysteines and an exchangeable S-adenosyl-L-methionine.</text>
</comment>
<feature type="binding site" evidence="8">
    <location>
        <position position="92"/>
    </location>
    <ligand>
        <name>substrate</name>
    </ligand>
</feature>
<keyword evidence="5 8" id="KW-0408">Iron</keyword>
<keyword evidence="1 8" id="KW-0004">4Fe-4S</keyword>
<evidence type="ECO:0000259" key="9">
    <source>
        <dbReference type="PROSITE" id="PS51918"/>
    </source>
</evidence>
<feature type="binding site" evidence="8">
    <location>
        <begin position="136"/>
        <end position="138"/>
    </location>
    <ligand>
        <name>S-adenosyl-L-methionine</name>
        <dbReference type="ChEBI" id="CHEBI:59789"/>
    </ligand>
</feature>
<gene>
    <name evidence="8 10" type="primary">queE</name>
    <name evidence="10" type="ORF">O6P33_08340</name>
</gene>
<organism evidence="10 11">
    <name type="scientific">Denitrificimonas caeni</name>
    <dbReference type="NCBI Taxonomy" id="521720"/>
    <lineage>
        <taxon>Bacteria</taxon>
        <taxon>Pseudomonadati</taxon>
        <taxon>Pseudomonadota</taxon>
        <taxon>Gammaproteobacteria</taxon>
        <taxon>Pseudomonadales</taxon>
        <taxon>Pseudomonadaceae</taxon>
        <taxon>Denitrificimonas</taxon>
    </lineage>
</organism>
<evidence type="ECO:0000313" key="10">
    <source>
        <dbReference type="EMBL" id="WBE24384.1"/>
    </source>
</evidence>
<comment type="subunit">
    <text evidence="8">Homodimer.</text>
</comment>
<dbReference type="HAMAP" id="MF_00917">
    <property type="entry name" value="QueE"/>
    <property type="match status" value="1"/>
</dbReference>
<comment type="caution">
    <text evidence="8">Lacks conserved residue(s) required for the propagation of feature annotation.</text>
</comment>
<evidence type="ECO:0000256" key="4">
    <source>
        <dbReference type="ARBA" id="ARBA00022842"/>
    </source>
</evidence>
<comment type="similarity">
    <text evidence="8">Belongs to the radical SAM superfamily. 7-carboxy-7-deazaguanine synthase family.</text>
</comment>
<sequence length="222" mass="24508">MSRIKVNEVFETIQGEAAFTGSPAVFLRLQGCPVGCGWCDTKHTWDALQEHETSQDIIIAKTEDSPHYFVSDAKNLAEMVAQNYQAKHVVITGGEPCMIDLTELTTELLAKGLRVQIETSGTFEVRVHPRAWVTLSPKIDMPAGLPVLASSYARADEIKYPVGNARDIEVVIEQVLQHVTPSKLLWLQPLSQSKKATDLCIAAATQLDARVSIQTHKFIGIR</sequence>
<dbReference type="GO" id="GO:0016840">
    <property type="term" value="F:carbon-nitrogen lyase activity"/>
    <property type="evidence" value="ECO:0007669"/>
    <property type="project" value="UniProtKB-UniRule"/>
</dbReference>
<keyword evidence="3 8" id="KW-0479">Metal-binding</keyword>
<feature type="binding site" evidence="8">
    <location>
        <position position="39"/>
    </location>
    <ligand>
        <name>[4Fe-4S] cluster</name>
        <dbReference type="ChEBI" id="CHEBI:49883"/>
        <note>4Fe-4S-S-AdoMet</note>
    </ligand>
</feature>
<dbReference type="InterPro" id="IPR013785">
    <property type="entry name" value="Aldolase_TIM"/>
</dbReference>
<keyword evidence="11" id="KW-1185">Reference proteome</keyword>
<dbReference type="Pfam" id="PF04055">
    <property type="entry name" value="Radical_SAM"/>
    <property type="match status" value="1"/>
</dbReference>
<dbReference type="InterPro" id="IPR027609">
    <property type="entry name" value="rSAM_QueE_proteobac"/>
</dbReference>
<dbReference type="NCBIfam" id="TIGR04322">
    <property type="entry name" value="rSAM_QueE_Ecoli"/>
    <property type="match status" value="1"/>
</dbReference>
<dbReference type="InterPro" id="IPR058240">
    <property type="entry name" value="rSAM_sf"/>
</dbReference>
<dbReference type="Proteomes" id="UP001212189">
    <property type="component" value="Chromosome"/>
</dbReference>
<comment type="catalytic activity">
    <reaction evidence="8">
        <text>6-carboxy-5,6,7,8-tetrahydropterin + H(+) = 7-carboxy-7-carbaguanine + NH4(+)</text>
        <dbReference type="Rhea" id="RHEA:27974"/>
        <dbReference type="ChEBI" id="CHEBI:15378"/>
        <dbReference type="ChEBI" id="CHEBI:28938"/>
        <dbReference type="ChEBI" id="CHEBI:61032"/>
        <dbReference type="ChEBI" id="CHEBI:61036"/>
        <dbReference type="EC" id="4.3.99.3"/>
    </reaction>
</comment>
<dbReference type="PANTHER" id="PTHR42836">
    <property type="entry name" value="7-CARBOXY-7-DEAZAGUANINE SYNTHASE"/>
    <property type="match status" value="1"/>
</dbReference>
<feature type="binding site" evidence="8">
    <location>
        <position position="94"/>
    </location>
    <ligand>
        <name>S-adenosyl-L-methionine</name>
        <dbReference type="ChEBI" id="CHEBI:59789"/>
    </ligand>
</feature>
<feature type="domain" description="Radical SAM core" evidence="9">
    <location>
        <begin position="19"/>
        <end position="222"/>
    </location>
</feature>
<dbReference type="GO" id="GO:0008616">
    <property type="term" value="P:tRNA queuosine(34) biosynthetic process"/>
    <property type="evidence" value="ECO:0007669"/>
    <property type="project" value="UniProtKB-UniRule"/>
</dbReference>
<dbReference type="Gene3D" id="3.20.20.70">
    <property type="entry name" value="Aldolase class I"/>
    <property type="match status" value="1"/>
</dbReference>
<evidence type="ECO:0000256" key="2">
    <source>
        <dbReference type="ARBA" id="ARBA00022691"/>
    </source>
</evidence>
<dbReference type="GO" id="GO:0000287">
    <property type="term" value="F:magnesium ion binding"/>
    <property type="evidence" value="ECO:0007669"/>
    <property type="project" value="UniProtKB-UniRule"/>
</dbReference>
<evidence type="ECO:0000256" key="6">
    <source>
        <dbReference type="ARBA" id="ARBA00023014"/>
    </source>
</evidence>